<dbReference type="Proteomes" id="UP001059597">
    <property type="component" value="Chromosome"/>
</dbReference>
<accession>A0ABM7ZYR6</accession>
<proteinExistence type="predicted"/>
<organism evidence="2 3">
    <name type="scientific">Streptomyces nigrescens</name>
    <dbReference type="NCBI Taxonomy" id="1920"/>
    <lineage>
        <taxon>Bacteria</taxon>
        <taxon>Bacillati</taxon>
        <taxon>Actinomycetota</taxon>
        <taxon>Actinomycetes</taxon>
        <taxon>Kitasatosporales</taxon>
        <taxon>Streptomycetaceae</taxon>
        <taxon>Streptomyces</taxon>
    </lineage>
</organism>
<evidence type="ECO:0000313" key="2">
    <source>
        <dbReference type="EMBL" id="BDM71512.1"/>
    </source>
</evidence>
<evidence type="ECO:0000256" key="1">
    <source>
        <dbReference type="SAM" id="MobiDB-lite"/>
    </source>
</evidence>
<keyword evidence="3" id="KW-1185">Reference proteome</keyword>
<sequence length="110" mass="11310">MTAPEVMPDTIERRKITTGTPMGRVAATAAANSVPQGTVYWLVNGLGPKPEAAESAELQPDVGEAQRHGAERRENRDGGDDGQHPGGEEASGAGPAADTPPGRPAAGRCR</sequence>
<dbReference type="EMBL" id="AP026073">
    <property type="protein sequence ID" value="BDM71512.1"/>
    <property type="molecule type" value="Genomic_DNA"/>
</dbReference>
<feature type="compositionally biased region" description="Basic and acidic residues" evidence="1">
    <location>
        <begin position="64"/>
        <end position="87"/>
    </location>
</feature>
<evidence type="ECO:0000313" key="3">
    <source>
        <dbReference type="Proteomes" id="UP001059597"/>
    </source>
</evidence>
<feature type="region of interest" description="Disordered" evidence="1">
    <location>
        <begin position="51"/>
        <end position="110"/>
    </location>
</feature>
<gene>
    <name evidence="2" type="ORF">HEK616_49990</name>
</gene>
<reference evidence="2" key="1">
    <citation type="submission" date="2022-06" db="EMBL/GenBank/DDBJ databases">
        <title>Complete genome sequence of Streptomyces nigrescens HEK616.</title>
        <authorList>
            <person name="Asamizu S."/>
            <person name="Onaka H."/>
        </authorList>
    </citation>
    <scope>NUCLEOTIDE SEQUENCE</scope>
    <source>
        <strain evidence="2">HEK616</strain>
    </source>
</reference>
<protein>
    <submittedName>
        <fullName evidence="2">Uncharacterized protein</fullName>
    </submittedName>
</protein>
<feature type="compositionally biased region" description="Low complexity" evidence="1">
    <location>
        <begin position="88"/>
        <end position="97"/>
    </location>
</feature>
<name>A0ABM7ZYR6_STRNI</name>